<evidence type="ECO:0000313" key="1">
    <source>
        <dbReference type="EMBL" id="SPR00655.1"/>
    </source>
</evidence>
<geneLocation type="mitochondrion" evidence="1"/>
<dbReference type="Proteomes" id="UP000290189">
    <property type="component" value="Unassembled WGS sequence"/>
</dbReference>
<dbReference type="AlphaFoldDB" id="A0A3P3YKD9"/>
<organism evidence="1 2">
    <name type="scientific">Plasmodiophora brassicae</name>
    <name type="common">Clubroot disease agent</name>
    <dbReference type="NCBI Taxonomy" id="37360"/>
    <lineage>
        <taxon>Eukaryota</taxon>
        <taxon>Sar</taxon>
        <taxon>Rhizaria</taxon>
        <taxon>Endomyxa</taxon>
        <taxon>Phytomyxea</taxon>
        <taxon>Plasmodiophorida</taxon>
        <taxon>Plasmodiophoridae</taxon>
        <taxon>Plasmodiophora</taxon>
    </lineage>
</organism>
<keyword evidence="1" id="KW-0496">Mitochondrion</keyword>
<sequence length="73" mass="8507">MDKRLPILGRRHGHGPRVRRRLRIRLCTCPHFVPATSRCDFRSHRYPPSQTFHGQYCQRGALASSTRTAQRHG</sequence>
<reference evidence="1 2" key="1">
    <citation type="submission" date="2018-03" db="EMBL/GenBank/DDBJ databases">
        <authorList>
            <person name="Fogelqvist J."/>
        </authorList>
    </citation>
    <scope>NUCLEOTIDE SEQUENCE [LARGE SCALE GENOMIC DNA]</scope>
</reference>
<protein>
    <submittedName>
        <fullName evidence="1">Uncharacterized protein</fullName>
    </submittedName>
</protein>
<name>A0A3P3YKD9_PLABS</name>
<proteinExistence type="predicted"/>
<evidence type="ECO:0000313" key="2">
    <source>
        <dbReference type="Proteomes" id="UP000290189"/>
    </source>
</evidence>
<gene>
    <name evidence="1" type="ORF">PLBR_LOCUS7870</name>
</gene>
<dbReference type="EMBL" id="OVEO01000015">
    <property type="protein sequence ID" value="SPR00655.1"/>
    <property type="molecule type" value="Genomic_DNA"/>
</dbReference>
<accession>A0A3P3YKD9</accession>